<sequence length="322" mass="37009">MSTPPINPLEIIGLSRQSVSRFKDNPETVLELARALRNAMAKRFPPGAVGSDKRRDQQIAVINAAFTEIESSPTALQEAIQDYLNLGERFARTLEIRSLRDQIEQLKSELTRQNASAKNIIFQKKEGADLAIRSVRFLLERFLPDTKRLPDFTRNNQSVSINRLRRLIAITEFCLDGEQFVQSLLYIDSNGLVWQKKWQSQTLRPMKVQESKPQRKKRMAKRQNDAEKRAAAFIDRALSRFYSEPTYYLSWQERGFLIGSLAEEERTGFWNDYIPSIEIDGLWKVIGDLEPVVAVGKLLYTVTRGQGNELFFHCLGKIAEIK</sequence>
<dbReference type="AlphaFoldDB" id="A0A554LWR4"/>
<protein>
    <submittedName>
        <fullName evidence="1">Uncharacterized protein</fullName>
    </submittedName>
</protein>
<name>A0A554LWR4_9BACT</name>
<reference evidence="1 2" key="1">
    <citation type="submission" date="2017-07" db="EMBL/GenBank/DDBJ databases">
        <title>Mechanisms for carbon and nitrogen cycling indicate functional differentiation within the Candidate Phyla Radiation.</title>
        <authorList>
            <person name="Danczak R.E."/>
            <person name="Johnston M.D."/>
            <person name="Kenah C."/>
            <person name="Slattery M."/>
            <person name="Wrighton K.C."/>
            <person name="Wilkins M.J."/>
        </authorList>
    </citation>
    <scope>NUCLEOTIDE SEQUENCE [LARGE SCALE GENOMIC DNA]</scope>
    <source>
        <strain evidence="1">Licking1014_2</strain>
    </source>
</reference>
<gene>
    <name evidence="1" type="ORF">CEN88_79</name>
</gene>
<comment type="caution">
    <text evidence="1">The sequence shown here is derived from an EMBL/GenBank/DDBJ whole genome shotgun (WGS) entry which is preliminary data.</text>
</comment>
<dbReference type="EMBL" id="VMGL01000006">
    <property type="protein sequence ID" value="TSC97300.1"/>
    <property type="molecule type" value="Genomic_DNA"/>
</dbReference>
<organism evidence="1 2">
    <name type="scientific">Candidatus Berkelbacteria bacterium Licking1014_2</name>
    <dbReference type="NCBI Taxonomy" id="2017146"/>
    <lineage>
        <taxon>Bacteria</taxon>
        <taxon>Candidatus Berkelbacteria</taxon>
    </lineage>
</organism>
<evidence type="ECO:0000313" key="2">
    <source>
        <dbReference type="Proteomes" id="UP000318711"/>
    </source>
</evidence>
<proteinExistence type="predicted"/>
<evidence type="ECO:0000313" key="1">
    <source>
        <dbReference type="EMBL" id="TSC97300.1"/>
    </source>
</evidence>
<accession>A0A554LWR4</accession>
<dbReference type="Proteomes" id="UP000318711">
    <property type="component" value="Unassembled WGS sequence"/>
</dbReference>